<protein>
    <submittedName>
        <fullName evidence="1">Uncharacterized protein</fullName>
    </submittedName>
</protein>
<name>A0A0B0PDA6_GOSAR</name>
<accession>A0A0B0PDA6</accession>
<evidence type="ECO:0000313" key="2">
    <source>
        <dbReference type="Proteomes" id="UP000032142"/>
    </source>
</evidence>
<proteinExistence type="predicted"/>
<evidence type="ECO:0000313" key="1">
    <source>
        <dbReference type="EMBL" id="KHG22419.1"/>
    </source>
</evidence>
<sequence>MFSSRTKEIDFGSGENESCRLVVPSRFTSSEIFGIQVSSSGIVS</sequence>
<gene>
    <name evidence="1" type="ORF">F383_09291</name>
</gene>
<keyword evidence="2" id="KW-1185">Reference proteome</keyword>
<dbReference type="EMBL" id="KN421674">
    <property type="protein sequence ID" value="KHG22419.1"/>
    <property type="molecule type" value="Genomic_DNA"/>
</dbReference>
<organism evidence="1 2">
    <name type="scientific">Gossypium arboreum</name>
    <name type="common">Tree cotton</name>
    <name type="synonym">Gossypium nanking</name>
    <dbReference type="NCBI Taxonomy" id="29729"/>
    <lineage>
        <taxon>Eukaryota</taxon>
        <taxon>Viridiplantae</taxon>
        <taxon>Streptophyta</taxon>
        <taxon>Embryophyta</taxon>
        <taxon>Tracheophyta</taxon>
        <taxon>Spermatophyta</taxon>
        <taxon>Magnoliopsida</taxon>
        <taxon>eudicotyledons</taxon>
        <taxon>Gunneridae</taxon>
        <taxon>Pentapetalae</taxon>
        <taxon>rosids</taxon>
        <taxon>malvids</taxon>
        <taxon>Malvales</taxon>
        <taxon>Malvaceae</taxon>
        <taxon>Malvoideae</taxon>
        <taxon>Gossypium</taxon>
    </lineage>
</organism>
<reference evidence="2" key="1">
    <citation type="submission" date="2014-09" db="EMBL/GenBank/DDBJ databases">
        <authorList>
            <person name="Mudge J."/>
            <person name="Ramaraj T."/>
            <person name="Lindquist I.E."/>
            <person name="Bharti A.K."/>
            <person name="Sundararajan A."/>
            <person name="Cameron C.T."/>
            <person name="Woodward J.E."/>
            <person name="May G.D."/>
            <person name="Brubaker C."/>
            <person name="Broadhvest J."/>
            <person name="Wilkins T.A."/>
        </authorList>
    </citation>
    <scope>NUCLEOTIDE SEQUENCE</scope>
    <source>
        <strain evidence="2">cv. AKA8401</strain>
    </source>
</reference>
<dbReference type="Proteomes" id="UP000032142">
    <property type="component" value="Unassembled WGS sequence"/>
</dbReference>
<dbReference type="AlphaFoldDB" id="A0A0B0PDA6"/>